<dbReference type="SUPFAM" id="SSF53649">
    <property type="entry name" value="Alkaline phosphatase-like"/>
    <property type="match status" value="1"/>
</dbReference>
<dbReference type="EMBL" id="CP039375">
    <property type="protein sequence ID" value="QCD66020.1"/>
    <property type="molecule type" value="Genomic_DNA"/>
</dbReference>
<proteinExistence type="inferred from homology"/>
<evidence type="ECO:0000313" key="4">
    <source>
        <dbReference type="Proteomes" id="UP000297053"/>
    </source>
</evidence>
<reference evidence="3 4" key="1">
    <citation type="submission" date="2019-04" db="EMBL/GenBank/DDBJ databases">
        <title>Complete genome sequence of Arthrobacter sp. ZXY-2 associated with effective atrazine degradation and salt adaptation.</title>
        <authorList>
            <person name="Zhao X."/>
        </authorList>
    </citation>
    <scope>NUCLEOTIDE SEQUENCE [LARGE SCALE GENOMIC DNA]</scope>
    <source>
        <strain evidence="4">ZP60</strain>
    </source>
</reference>
<organism evidence="3 4">
    <name type="scientific">Halomicrobium mukohataei</name>
    <dbReference type="NCBI Taxonomy" id="57705"/>
    <lineage>
        <taxon>Archaea</taxon>
        <taxon>Methanobacteriati</taxon>
        <taxon>Methanobacteriota</taxon>
        <taxon>Stenosarchaea group</taxon>
        <taxon>Halobacteria</taxon>
        <taxon>Halobacteriales</taxon>
        <taxon>Haloarculaceae</taxon>
        <taxon>Halomicrobium</taxon>
    </lineage>
</organism>
<feature type="domain" description="Sulfatase N-terminal" evidence="2">
    <location>
        <begin position="2"/>
        <end position="354"/>
    </location>
</feature>
<dbReference type="InterPro" id="IPR017850">
    <property type="entry name" value="Alkaline_phosphatase_core_sf"/>
</dbReference>
<dbReference type="AlphaFoldDB" id="A0A4D6KD28"/>
<protein>
    <recommendedName>
        <fullName evidence="2">Sulfatase N-terminal domain-containing protein</fullName>
    </recommendedName>
</protein>
<reference evidence="3 4" key="2">
    <citation type="submission" date="2019-04" db="EMBL/GenBank/DDBJ databases">
        <authorList>
            <person name="Yang S."/>
            <person name="Wei W."/>
        </authorList>
    </citation>
    <scope>NUCLEOTIDE SEQUENCE [LARGE SCALE GENOMIC DNA]</scope>
    <source>
        <strain evidence="4">ZP60</strain>
    </source>
</reference>
<evidence type="ECO:0000259" key="2">
    <source>
        <dbReference type="Pfam" id="PF00884"/>
    </source>
</evidence>
<dbReference type="InterPro" id="IPR050738">
    <property type="entry name" value="Sulfatase"/>
</dbReference>
<evidence type="ECO:0000313" key="3">
    <source>
        <dbReference type="EMBL" id="QCD66020.1"/>
    </source>
</evidence>
<dbReference type="Gene3D" id="3.40.720.10">
    <property type="entry name" value="Alkaline Phosphatase, subunit A"/>
    <property type="match status" value="1"/>
</dbReference>
<accession>A0A4D6KD28</accession>
<dbReference type="PANTHER" id="PTHR42693">
    <property type="entry name" value="ARYLSULFATASE FAMILY MEMBER"/>
    <property type="match status" value="1"/>
</dbReference>
<comment type="similarity">
    <text evidence="1">Belongs to the sulfatase family.</text>
</comment>
<dbReference type="OMA" id="HERTAWR"/>
<dbReference type="GeneID" id="42179337"/>
<dbReference type="KEGG" id="halz:E5139_10335"/>
<dbReference type="CDD" id="cd16148">
    <property type="entry name" value="sulfatase_like"/>
    <property type="match status" value="1"/>
</dbReference>
<evidence type="ECO:0000256" key="1">
    <source>
        <dbReference type="ARBA" id="ARBA00008779"/>
    </source>
</evidence>
<sequence>MSNVFVISFDALRYDHVSATRNGTQTTPFLDSIKEDAIEFTQHISTGSGTSTSFPGIHASSLPLDHGYAGLNENHVTLAEVLSDASIQTVGVTAQTSCSSIYDYDRGFEVFEDWVDDDQQTGESFPRRLKSTLVDGIENTPVLSPIASELKLQYDGLKDVYDTPACPYPRAEDVTDTTISLVDQHVDTTADAFVWTHYMEPHAPYYPPREDIERFHDGRYDVGRIRRVVRKARRARPDIIDGSMIEAVSETEIEALRDFYAAATRYVDREAKRLVDELDARGLLEDSVVLFTADHGEELFDRGTLGHRTKMYDELIRVPLLLYDNSGRYAGETSIDAVRSHVDIAPTIADWYGVDPPAEWRGVSLLEPLRDETGQIDRDYAIAELCHTQGLGGDVTLETLVAAVRSKRWKYIRNRQLDTEHLYDLRTDPDEQHNIAADHGDIVAELSTVLNDRLEGVSDTARDVDLSSDVEKQLRELGYVE</sequence>
<dbReference type="PANTHER" id="PTHR42693:SF33">
    <property type="entry name" value="ARYLSULFATASE"/>
    <property type="match status" value="1"/>
</dbReference>
<dbReference type="RefSeq" id="WP_015762403.1">
    <property type="nucleotide sequence ID" value="NZ_CP039375.1"/>
</dbReference>
<dbReference type="GO" id="GO:0004065">
    <property type="term" value="F:arylsulfatase activity"/>
    <property type="evidence" value="ECO:0007669"/>
    <property type="project" value="TreeGrafter"/>
</dbReference>
<dbReference type="Proteomes" id="UP000297053">
    <property type="component" value="Chromosome"/>
</dbReference>
<gene>
    <name evidence="3" type="ORF">E5139_10335</name>
</gene>
<dbReference type="InterPro" id="IPR000917">
    <property type="entry name" value="Sulfatase_N"/>
</dbReference>
<name>A0A4D6KD28_9EURY</name>
<dbReference type="Pfam" id="PF00884">
    <property type="entry name" value="Sulfatase"/>
    <property type="match status" value="1"/>
</dbReference>